<dbReference type="Gene3D" id="3.90.1200.10">
    <property type="match status" value="1"/>
</dbReference>
<accession>A0A410FZS0</accession>
<gene>
    <name evidence="1" type="ORF">EI546_01505</name>
</gene>
<sequence length="104" mass="12009">MNLLKCSSSNIKAVAKHIAQIHSQVYNGLHNPKTVYRRGFRELITNTQSLLPYYESMTLEVADSPWFAQQIEKAFEGYMKMMKVDQNRPCVHLHGDFHGDNIII</sequence>
<dbReference type="KEGG" id="aev:EI546_01505"/>
<dbReference type="EMBL" id="CP034951">
    <property type="protein sequence ID" value="QAA80483.1"/>
    <property type="molecule type" value="Genomic_DNA"/>
</dbReference>
<protein>
    <submittedName>
        <fullName evidence="1">Uncharacterized protein</fullName>
    </submittedName>
</protein>
<keyword evidence="2" id="KW-1185">Reference proteome</keyword>
<proteinExistence type="predicted"/>
<dbReference type="Proteomes" id="UP000285517">
    <property type="component" value="Chromosome"/>
</dbReference>
<evidence type="ECO:0000313" key="2">
    <source>
        <dbReference type="Proteomes" id="UP000285517"/>
    </source>
</evidence>
<dbReference type="RefSeq" id="WP_128248883.1">
    <property type="nucleotide sequence ID" value="NZ_CP034951.1"/>
</dbReference>
<dbReference type="AlphaFoldDB" id="A0A410FZS0"/>
<dbReference type="SUPFAM" id="SSF56112">
    <property type="entry name" value="Protein kinase-like (PK-like)"/>
    <property type="match status" value="1"/>
</dbReference>
<evidence type="ECO:0000313" key="1">
    <source>
        <dbReference type="EMBL" id="QAA80483.1"/>
    </source>
</evidence>
<name>A0A410FZS0_9FLAO</name>
<reference evidence="1 2" key="1">
    <citation type="submission" date="2019-01" db="EMBL/GenBank/DDBJ databases">
        <title>Complete genome sequencing of Aequorivita sp. H23M31.</title>
        <authorList>
            <person name="Bae J.-W."/>
        </authorList>
    </citation>
    <scope>NUCLEOTIDE SEQUENCE [LARGE SCALE GENOMIC DNA]</scope>
    <source>
        <strain evidence="1 2">H23M31</strain>
    </source>
</reference>
<organism evidence="1 2">
    <name type="scientific">Aequorivita ciconiae</name>
    <dbReference type="NCBI Taxonomy" id="2494375"/>
    <lineage>
        <taxon>Bacteria</taxon>
        <taxon>Pseudomonadati</taxon>
        <taxon>Bacteroidota</taxon>
        <taxon>Flavobacteriia</taxon>
        <taxon>Flavobacteriales</taxon>
        <taxon>Flavobacteriaceae</taxon>
        <taxon>Aequorivita</taxon>
    </lineage>
</organism>
<dbReference type="InterPro" id="IPR011009">
    <property type="entry name" value="Kinase-like_dom_sf"/>
</dbReference>